<sequence length="602" mass="64878">MFSSLSQFLPASLQQQNEEQRASQNAKTVEDDEKEDDEEDEERPTDGDENANLKKKDRKASETFIFVRPPPSKSNHPLNLQVQLVPPHTRTPGLPPSTPRQSIDSASTTGEPLSRTSSATSASTDYSASTASFTSISSTSSTRRAIVPLYNLQAHNVMTNTIVDAGTDAKIGKFQRKGLELIDLAILEPVEPFLRALDGAAGRLLIPAGERPTTPTATHTPRSDISHASSNTSLTSSGHRPVSPASGALPQRRNSTKKNIFGKFFSKKNAPAPTAAPVVAETVDPDATISTTPTTSRFTRHLKTLSITSTNTAGPPAAQFSPLPPDPSVAEPETALLPEPPVVQATLGLTPSLLLPRPAASSSSTQVNVQNAKKGSRPILGILGGLRGLGAGLGDFGSQQPGVAVDPTQNPMYIGGDVDMRIEWRRDKKRAAKRRAGRRQTARRRRSTASAMTGSTNFSGDAHRSTESVPASVRQQRRRRRGGREGRRATRRQRDAVGAGGGKKDGKERLKVRLATLSPTPHHPKVVAMLKVTWPLKAIDLLELAEVDVNDTPRPRTPAHLVITPEELKDIISCTGMWVVIREGFGGVGRERRRGDGWKIRG</sequence>
<feature type="region of interest" description="Disordered" evidence="1">
    <location>
        <begin position="1"/>
        <end position="137"/>
    </location>
</feature>
<evidence type="ECO:0000313" key="3">
    <source>
        <dbReference type="Proteomes" id="UP000320762"/>
    </source>
</evidence>
<feature type="compositionally biased region" description="Low complexity" evidence="1">
    <location>
        <begin position="212"/>
        <end position="237"/>
    </location>
</feature>
<accession>A0A550CEB9</accession>
<feature type="compositionally biased region" description="Basic and acidic residues" evidence="1">
    <location>
        <begin position="483"/>
        <end position="495"/>
    </location>
</feature>
<feature type="region of interest" description="Disordered" evidence="1">
    <location>
        <begin position="428"/>
        <end position="509"/>
    </location>
</feature>
<feature type="compositionally biased region" description="Low complexity" evidence="1">
    <location>
        <begin position="114"/>
        <end position="137"/>
    </location>
</feature>
<feature type="compositionally biased region" description="Polar residues" evidence="1">
    <location>
        <begin position="73"/>
        <end position="82"/>
    </location>
</feature>
<reference evidence="2 3" key="1">
    <citation type="journal article" date="2019" name="New Phytol.">
        <title>Comparative genomics reveals unique wood-decay strategies and fruiting body development in the Schizophyllaceae.</title>
        <authorList>
            <person name="Almasi E."/>
            <person name="Sahu N."/>
            <person name="Krizsan K."/>
            <person name="Balint B."/>
            <person name="Kovacs G.M."/>
            <person name="Kiss B."/>
            <person name="Cseklye J."/>
            <person name="Drula E."/>
            <person name="Henrissat B."/>
            <person name="Nagy I."/>
            <person name="Chovatia M."/>
            <person name="Adam C."/>
            <person name="LaButti K."/>
            <person name="Lipzen A."/>
            <person name="Riley R."/>
            <person name="Grigoriev I.V."/>
            <person name="Nagy L.G."/>
        </authorList>
    </citation>
    <scope>NUCLEOTIDE SEQUENCE [LARGE SCALE GENOMIC DNA]</scope>
    <source>
        <strain evidence="2 3">NL-1724</strain>
    </source>
</reference>
<feature type="compositionally biased region" description="Polar residues" evidence="1">
    <location>
        <begin position="1"/>
        <end position="27"/>
    </location>
</feature>
<feature type="compositionally biased region" description="Acidic residues" evidence="1">
    <location>
        <begin position="30"/>
        <end position="49"/>
    </location>
</feature>
<dbReference type="OrthoDB" id="2590746at2759"/>
<comment type="caution">
    <text evidence="2">The sequence shown here is derived from an EMBL/GenBank/DDBJ whole genome shotgun (WGS) entry which is preliminary data.</text>
</comment>
<dbReference type="EMBL" id="VDMD01000010">
    <property type="protein sequence ID" value="TRM63144.1"/>
    <property type="molecule type" value="Genomic_DNA"/>
</dbReference>
<feature type="compositionally biased region" description="Polar residues" evidence="1">
    <location>
        <begin position="99"/>
        <end position="111"/>
    </location>
</feature>
<feature type="compositionally biased region" description="Basic residues" evidence="1">
    <location>
        <begin position="428"/>
        <end position="447"/>
    </location>
</feature>
<dbReference type="Proteomes" id="UP000320762">
    <property type="component" value="Unassembled WGS sequence"/>
</dbReference>
<name>A0A550CEB9_9AGAR</name>
<gene>
    <name evidence="2" type="ORF">BD626DRAFT_495649</name>
</gene>
<evidence type="ECO:0000256" key="1">
    <source>
        <dbReference type="SAM" id="MobiDB-lite"/>
    </source>
</evidence>
<feature type="region of interest" description="Disordered" evidence="1">
    <location>
        <begin position="207"/>
        <end position="254"/>
    </location>
</feature>
<keyword evidence="3" id="KW-1185">Reference proteome</keyword>
<organism evidence="2 3">
    <name type="scientific">Schizophyllum amplum</name>
    <dbReference type="NCBI Taxonomy" id="97359"/>
    <lineage>
        <taxon>Eukaryota</taxon>
        <taxon>Fungi</taxon>
        <taxon>Dikarya</taxon>
        <taxon>Basidiomycota</taxon>
        <taxon>Agaricomycotina</taxon>
        <taxon>Agaricomycetes</taxon>
        <taxon>Agaricomycetidae</taxon>
        <taxon>Agaricales</taxon>
        <taxon>Schizophyllaceae</taxon>
        <taxon>Schizophyllum</taxon>
    </lineage>
</organism>
<protein>
    <submittedName>
        <fullName evidence="2">Uncharacterized protein</fullName>
    </submittedName>
</protein>
<dbReference type="AlphaFoldDB" id="A0A550CEB9"/>
<evidence type="ECO:0000313" key="2">
    <source>
        <dbReference type="EMBL" id="TRM63144.1"/>
    </source>
</evidence>
<proteinExistence type="predicted"/>